<organism evidence="1 2">
    <name type="scientific">Roseofilum casamattae BLCC-M143</name>
    <dbReference type="NCBI Taxonomy" id="3022442"/>
    <lineage>
        <taxon>Bacteria</taxon>
        <taxon>Bacillati</taxon>
        <taxon>Cyanobacteriota</taxon>
        <taxon>Cyanophyceae</taxon>
        <taxon>Desertifilales</taxon>
        <taxon>Desertifilaceae</taxon>
        <taxon>Roseofilum</taxon>
        <taxon>Roseofilum casamattae</taxon>
    </lineage>
</organism>
<accession>A0ABT7C2E6</accession>
<sequence>MLASKKYHVRLSQEADLRSQSLPAKAFLDFRKKRDLLQEDGYLENEIPVPVPVAGDDFFAFEIEGGWVAIAQRQKSQDWLGNWKIEIEVVNLVTASEFDRISGRTTPRPTGVTQLLRNVWIAIAPLRHDSRWVGIVLAFAITLVAVVKSEGVVKFIMETDGNQIKNEVIIDNRESE</sequence>
<keyword evidence="2" id="KW-1185">Reference proteome</keyword>
<dbReference type="RefSeq" id="WP_283759357.1">
    <property type="nucleotide sequence ID" value="NZ_JAQOSQ010000018.1"/>
</dbReference>
<gene>
    <name evidence="1" type="ORF">PMH09_16060</name>
</gene>
<protein>
    <submittedName>
        <fullName evidence="1">Uncharacterized protein</fullName>
    </submittedName>
</protein>
<dbReference type="EMBL" id="JAQOSQ010000018">
    <property type="protein sequence ID" value="MDJ1184703.1"/>
    <property type="molecule type" value="Genomic_DNA"/>
</dbReference>
<name>A0ABT7C2E6_9CYAN</name>
<proteinExistence type="predicted"/>
<dbReference type="Proteomes" id="UP001232992">
    <property type="component" value="Unassembled WGS sequence"/>
</dbReference>
<comment type="caution">
    <text evidence="1">The sequence shown here is derived from an EMBL/GenBank/DDBJ whole genome shotgun (WGS) entry which is preliminary data.</text>
</comment>
<evidence type="ECO:0000313" key="1">
    <source>
        <dbReference type="EMBL" id="MDJ1184703.1"/>
    </source>
</evidence>
<reference evidence="1 2" key="1">
    <citation type="submission" date="2023-01" db="EMBL/GenBank/DDBJ databases">
        <title>Novel diversity within Roseofilum (Cyanobacteria; Desertifilaceae) from marine benthic mats with descriptions of four novel species.</title>
        <authorList>
            <person name="Wang Y."/>
            <person name="Berthold D.E."/>
            <person name="Hu J."/>
            <person name="Lefler F.W."/>
            <person name="Laughinghouse H.D. IV."/>
        </authorList>
    </citation>
    <scope>NUCLEOTIDE SEQUENCE [LARGE SCALE GENOMIC DNA]</scope>
    <source>
        <strain evidence="1 2">BLCC-M143</strain>
    </source>
</reference>
<evidence type="ECO:0000313" key="2">
    <source>
        <dbReference type="Proteomes" id="UP001232992"/>
    </source>
</evidence>